<dbReference type="AlphaFoldDB" id="U4PWJ2"/>
<name>U4PWJ2_9HYPH</name>
<organism evidence="1 2">
    <name type="scientific">Agrobacterium pusense</name>
    <dbReference type="NCBI Taxonomy" id="648995"/>
    <lineage>
        <taxon>Bacteria</taxon>
        <taxon>Pseudomonadati</taxon>
        <taxon>Pseudomonadota</taxon>
        <taxon>Alphaproteobacteria</taxon>
        <taxon>Hyphomicrobiales</taxon>
        <taxon>Rhizobiaceae</taxon>
        <taxon>Rhizobium/Agrobacterium group</taxon>
        <taxon>Agrobacterium</taxon>
    </lineage>
</organism>
<evidence type="ECO:0000313" key="1">
    <source>
        <dbReference type="EMBL" id="CDI08287.1"/>
    </source>
</evidence>
<dbReference type="KEGG" id="rir:BN877_I1380"/>
<proteinExistence type="predicted"/>
<protein>
    <submittedName>
        <fullName evidence="1">Uncharacterized protein</fullName>
    </submittedName>
</protein>
<accession>U4PWJ2</accession>
<dbReference type="EMBL" id="HG518322">
    <property type="protein sequence ID" value="CDI08287.1"/>
    <property type="molecule type" value="Genomic_DNA"/>
</dbReference>
<evidence type="ECO:0000313" key="2">
    <source>
        <dbReference type="Proteomes" id="UP000016944"/>
    </source>
</evidence>
<gene>
    <name evidence="1" type="ORF">BN877_I1380</name>
</gene>
<dbReference type="Proteomes" id="UP000016944">
    <property type="component" value="Chromosome I"/>
</dbReference>
<reference evidence="1 2" key="1">
    <citation type="journal article" date="2013" name="Genome Announc.">
        <title>Complete Genome Sequence of the Sesbania Symbiont and Rice Growth-Promoting Endophyte Rhizobium sp. Strain IRBG74.</title>
        <authorList>
            <person name="Crook M.B."/>
            <person name="Mitra S."/>
            <person name="Ane J.M."/>
            <person name="Sadowsky M.J."/>
            <person name="Gyaneshwar P."/>
        </authorList>
    </citation>
    <scope>NUCLEOTIDE SEQUENCE [LARGE SCALE GENOMIC DNA]</scope>
    <source>
        <strain evidence="1 2">IRBG74</strain>
    </source>
</reference>
<dbReference type="HOGENOM" id="CLU_126970_0_0_5"/>
<sequence length="138" mass="16022">MIEIKMKEIIGHELRLMREGKKPLSMFYYIESVGDKDLIPIDNFQPYVDEGSILMEEFTLLNPKHPRFSVTYIFYSLPEEAWRIPALKTALVAQQDNIQRPDEGIDRIIGLLLGYSKEEIDKWVRKGLNSATSPNHNL</sequence>